<sequence>MQTSPRTFPTSSRRLAAVLGAGALLGAAVPATAAADRLETPAPGAANLATGGGFQAWSAPQADGTHRLTIRRPDGTVLVPDIPAFGAPVDPAVGTALGVTPSGNDLAGRSLSVVYARCAGASATEGCDIHRYDVFRDAEVRVDGLASRTYSETAPSVNFGTWAVARRGGPRPGTYAYFSGNGRLRRLTSTVALETAVSPTR</sequence>
<gene>
    <name evidence="2" type="ORF">AVDCRST_MAG13-191</name>
</gene>
<feature type="chain" id="PRO_5027031667" evidence="1">
    <location>
        <begin position="34"/>
        <end position="201"/>
    </location>
</feature>
<dbReference type="EMBL" id="CADCVO010000031">
    <property type="protein sequence ID" value="CAA9467737.1"/>
    <property type="molecule type" value="Genomic_DNA"/>
</dbReference>
<dbReference type="AlphaFoldDB" id="A0A6J4R9A7"/>
<reference evidence="2" key="1">
    <citation type="submission" date="2020-02" db="EMBL/GenBank/DDBJ databases">
        <authorList>
            <person name="Meier V. D."/>
        </authorList>
    </citation>
    <scope>NUCLEOTIDE SEQUENCE</scope>
    <source>
        <strain evidence="2">AVDCRST_MAG13</strain>
    </source>
</reference>
<feature type="non-terminal residue" evidence="2">
    <location>
        <position position="201"/>
    </location>
</feature>
<organism evidence="2">
    <name type="scientific">uncultured Solirubrobacteraceae bacterium</name>
    <dbReference type="NCBI Taxonomy" id="1162706"/>
    <lineage>
        <taxon>Bacteria</taxon>
        <taxon>Bacillati</taxon>
        <taxon>Actinomycetota</taxon>
        <taxon>Thermoleophilia</taxon>
        <taxon>Solirubrobacterales</taxon>
        <taxon>Solirubrobacteraceae</taxon>
        <taxon>environmental samples</taxon>
    </lineage>
</organism>
<accession>A0A6J4R9A7</accession>
<evidence type="ECO:0000313" key="2">
    <source>
        <dbReference type="EMBL" id="CAA9467737.1"/>
    </source>
</evidence>
<proteinExistence type="predicted"/>
<name>A0A6J4R9A7_9ACTN</name>
<protein>
    <submittedName>
        <fullName evidence="2">Uncharacterized protein</fullName>
    </submittedName>
</protein>
<evidence type="ECO:0000256" key="1">
    <source>
        <dbReference type="SAM" id="SignalP"/>
    </source>
</evidence>
<feature type="signal peptide" evidence="1">
    <location>
        <begin position="1"/>
        <end position="33"/>
    </location>
</feature>
<keyword evidence="1" id="KW-0732">Signal</keyword>